<organism evidence="2 3">
    <name type="scientific">Candida orthopsilosis (strain 90-125)</name>
    <name type="common">Yeast</name>
    <dbReference type="NCBI Taxonomy" id="1136231"/>
    <lineage>
        <taxon>Eukaryota</taxon>
        <taxon>Fungi</taxon>
        <taxon>Dikarya</taxon>
        <taxon>Ascomycota</taxon>
        <taxon>Saccharomycotina</taxon>
        <taxon>Pichiomycetes</taxon>
        <taxon>Debaryomycetaceae</taxon>
        <taxon>Candida/Lodderomyces clade</taxon>
        <taxon>Candida</taxon>
    </lineage>
</organism>
<evidence type="ECO:0000313" key="2">
    <source>
        <dbReference type="EMBL" id="CCG24659.1"/>
    </source>
</evidence>
<dbReference type="KEGG" id="cot:CORT_0F04340"/>
<gene>
    <name evidence="2" type="ORF">CORT_0F04340</name>
</gene>
<dbReference type="HOGENOM" id="CLU_050722_0_0_1"/>
<reference evidence="2 3" key="1">
    <citation type="journal article" date="2012" name="PLoS ONE">
        <title>Sequence and analysis of the genome of the pathogenic yeast Candida orthopsilosis.</title>
        <authorList>
            <person name="Riccombeni A."/>
            <person name="Vidanes G."/>
            <person name="Proux-Wera E."/>
            <person name="Wolfe K.H."/>
            <person name="Butler G."/>
        </authorList>
    </citation>
    <scope>NUCLEOTIDE SEQUENCE [LARGE SCALE GENOMIC DNA]</scope>
    <source>
        <strain evidence="2 3">Co 90-125</strain>
    </source>
</reference>
<keyword evidence="3" id="KW-1185">Reference proteome</keyword>
<feature type="compositionally biased region" description="Basic and acidic residues" evidence="1">
    <location>
        <begin position="360"/>
        <end position="373"/>
    </location>
</feature>
<dbReference type="GeneID" id="14541585"/>
<dbReference type="OrthoDB" id="3981230at2759"/>
<protein>
    <submittedName>
        <fullName evidence="2">Uncharacterized protein</fullName>
    </submittedName>
</protein>
<dbReference type="EMBL" id="HE681724">
    <property type="protein sequence ID" value="CCG24659.1"/>
    <property type="molecule type" value="Genomic_DNA"/>
</dbReference>
<dbReference type="RefSeq" id="XP_003870787.1">
    <property type="nucleotide sequence ID" value="XM_003870738.1"/>
</dbReference>
<sequence>MARSLLSSSEDDELIDEIEEIDYDLLPLGDSVHKQQQQLLQQSLDHQTFIPTRPKSVPPHLDNLRICLPPNKDNTNRYTNELFDATNNLIVQQRRITSTRNLQNLHDCKVMPPDQKFLGCVEWNQMEEVDFELDDVTRTRVFNNRFKRPIDEINPELSEYFRIHQNENKENLTKPYKVTKKAPALTRRKSLPLVETNNIQKRTFSPFKKPSTKVATRSVPEGVCQPRHQSLTPSKSCLSIEDAKVYLIESSTGLVNQATDFATELNGCTNEALPFPEHENEVVQIPTNSNDAQQMAIIRMFNFKLNNARKGISTGFYSEKEFKDYLAKLKKQEASSAARDMGVEIVSQNTSSGGDNNPSLKEKKVKWADNLEW</sequence>
<dbReference type="AlphaFoldDB" id="H8X9J3"/>
<name>H8X9J3_CANO9</name>
<accession>H8X9J3</accession>
<feature type="region of interest" description="Disordered" evidence="1">
    <location>
        <begin position="345"/>
        <end position="373"/>
    </location>
</feature>
<dbReference type="Proteomes" id="UP000005018">
    <property type="component" value="Chromosome 6"/>
</dbReference>
<proteinExistence type="predicted"/>
<feature type="compositionally biased region" description="Polar residues" evidence="1">
    <location>
        <begin position="346"/>
        <end position="359"/>
    </location>
</feature>
<evidence type="ECO:0000313" key="3">
    <source>
        <dbReference type="Proteomes" id="UP000005018"/>
    </source>
</evidence>
<evidence type="ECO:0000256" key="1">
    <source>
        <dbReference type="SAM" id="MobiDB-lite"/>
    </source>
</evidence>
<dbReference type="eggNOG" id="ENOG502SABW">
    <property type="taxonomic scope" value="Eukaryota"/>
</dbReference>